<dbReference type="Proteomes" id="UP000032068">
    <property type="component" value="Unassembled WGS sequence"/>
</dbReference>
<evidence type="ECO:0008006" key="5">
    <source>
        <dbReference type="Google" id="ProtNLM"/>
    </source>
</evidence>
<feature type="transmembrane region" description="Helical" evidence="2">
    <location>
        <begin position="6"/>
        <end position="24"/>
    </location>
</feature>
<dbReference type="EMBL" id="JXQW01000119">
    <property type="protein sequence ID" value="KIP88035.1"/>
    <property type="molecule type" value="Genomic_DNA"/>
</dbReference>
<evidence type="ECO:0000313" key="3">
    <source>
        <dbReference type="EMBL" id="KIP88035.1"/>
    </source>
</evidence>
<accession>A0A0D0JSQ4</accession>
<comment type="caution">
    <text evidence="3">The sequence shown here is derived from an EMBL/GenBank/DDBJ whole genome shotgun (WGS) entry which is preliminary data.</text>
</comment>
<keyword evidence="2" id="KW-1133">Transmembrane helix</keyword>
<feature type="compositionally biased region" description="Basic and acidic residues" evidence="1">
    <location>
        <begin position="241"/>
        <end position="256"/>
    </location>
</feature>
<reference evidence="3 4" key="1">
    <citation type="submission" date="2014-12" db="EMBL/GenBank/DDBJ databases">
        <title>16Stimator: statistical estimation of ribosomal gene copy numbers from draft genome assemblies.</title>
        <authorList>
            <person name="Perisin M.A."/>
            <person name="Vetter M."/>
            <person name="Gilbert J.A."/>
            <person name="Bergelson J."/>
        </authorList>
    </citation>
    <scope>NUCLEOTIDE SEQUENCE [LARGE SCALE GENOMIC DNA]</scope>
    <source>
        <strain evidence="3 4">MEJ086</strain>
    </source>
</reference>
<feature type="region of interest" description="Disordered" evidence="1">
    <location>
        <begin position="223"/>
        <end position="256"/>
    </location>
</feature>
<keyword evidence="2" id="KW-0472">Membrane</keyword>
<organism evidence="3 4">
    <name type="scientific">Pseudomonas fulva</name>
    <dbReference type="NCBI Taxonomy" id="47880"/>
    <lineage>
        <taxon>Bacteria</taxon>
        <taxon>Pseudomonadati</taxon>
        <taxon>Pseudomonadota</taxon>
        <taxon>Gammaproteobacteria</taxon>
        <taxon>Pseudomonadales</taxon>
        <taxon>Pseudomonadaceae</taxon>
        <taxon>Pseudomonas</taxon>
    </lineage>
</organism>
<dbReference type="AlphaFoldDB" id="A0A0D0JSQ4"/>
<evidence type="ECO:0000256" key="1">
    <source>
        <dbReference type="SAM" id="MobiDB-lite"/>
    </source>
</evidence>
<sequence length="256" mass="28860">MSSLMITMAIVAGITLLVLIAYLNQLAENNKRKKARLKADLGERYRRIADLNEQFAGQLMSPELKLLLSRLQLHFAERLLEVDKKDAAYAAMAEELRKFIGQGEAIAVRNAPFPVTDDERAKLVRAQLEALHGQITKAAQTGLLPVDEAKHWAQETRHMLAQLYIELYGNQARQALQQQQNGHARLALERGVQFLQKQADTARYQAQLAQFQKQLARVNATLVSPERQEGDESSELNEGLKSLEGDGDWKKKALYD</sequence>
<keyword evidence="2" id="KW-0812">Transmembrane</keyword>
<evidence type="ECO:0000313" key="4">
    <source>
        <dbReference type="Proteomes" id="UP000032068"/>
    </source>
</evidence>
<evidence type="ECO:0000256" key="2">
    <source>
        <dbReference type="SAM" id="Phobius"/>
    </source>
</evidence>
<protein>
    <recommendedName>
        <fullName evidence="5">DNA repair protein</fullName>
    </recommendedName>
</protein>
<proteinExistence type="predicted"/>
<name>A0A0D0JSQ4_9PSED</name>
<dbReference type="OrthoDB" id="6199153at2"/>
<gene>
    <name evidence="3" type="ORF">RU08_25320</name>
</gene>